<dbReference type="Proteomes" id="UP000269669">
    <property type="component" value="Unassembled WGS sequence"/>
</dbReference>
<dbReference type="InterPro" id="IPR005624">
    <property type="entry name" value="PduO/GlcC-like"/>
</dbReference>
<evidence type="ECO:0000256" key="1">
    <source>
        <dbReference type="HAMAP-Rule" id="MF_00761"/>
    </source>
</evidence>
<accession>A0A3R9QHT2</accession>
<proteinExistence type="inferred from homology"/>
<dbReference type="NCBIfam" id="NF002696">
    <property type="entry name" value="PRK02487.1-5"/>
    <property type="match status" value="1"/>
</dbReference>
<evidence type="ECO:0000313" key="2">
    <source>
        <dbReference type="EMBL" id="RSL16904.1"/>
    </source>
</evidence>
<dbReference type="PANTHER" id="PTHR28255">
    <property type="match status" value="1"/>
</dbReference>
<dbReference type="EMBL" id="RSDW01000001">
    <property type="protein sequence ID" value="RSL16904.1"/>
    <property type="molecule type" value="Genomic_DNA"/>
</dbReference>
<evidence type="ECO:0000313" key="3">
    <source>
        <dbReference type="Proteomes" id="UP000269669"/>
    </source>
</evidence>
<gene>
    <name evidence="2" type="ORF">EDE15_2431</name>
</gene>
<dbReference type="PANTHER" id="PTHR28255:SF1">
    <property type="entry name" value="UPF0303 PROTEIN YBR137W"/>
    <property type="match status" value="1"/>
</dbReference>
<dbReference type="OrthoDB" id="9815315at2"/>
<dbReference type="AlphaFoldDB" id="A0A3R9QHT2"/>
<comment type="caution">
    <text evidence="2">The sequence shown here is derived from an EMBL/GenBank/DDBJ whole genome shotgun (WGS) entry which is preliminary data.</text>
</comment>
<sequence>MAIAEDIAAIIRQETELRLPSFDNDTAWTLGLVLRDLALSRNHAIVIDIRRFGQPYQPLFYTALSGTTPDNARWVQRKSNVVARFHRSSYYIGRYLEQNKLTFSDRYGLPDADYAAHGGSFPLHVAGAGIVGSVTVSGLPQREDHNFVVEALCLHLGRDHDSLRLPNLP</sequence>
<dbReference type="InterPro" id="IPR010371">
    <property type="entry name" value="YBR137W-like"/>
</dbReference>
<organism evidence="2 3">
    <name type="scientific">Edaphobacter aggregans</name>
    <dbReference type="NCBI Taxonomy" id="570835"/>
    <lineage>
        <taxon>Bacteria</taxon>
        <taxon>Pseudomonadati</taxon>
        <taxon>Acidobacteriota</taxon>
        <taxon>Terriglobia</taxon>
        <taxon>Terriglobales</taxon>
        <taxon>Acidobacteriaceae</taxon>
        <taxon>Edaphobacter</taxon>
    </lineage>
</organism>
<protein>
    <recommendedName>
        <fullName evidence="1">UPF0303 protein EDE15_2431</fullName>
    </recommendedName>
</protein>
<dbReference type="Gene3D" id="3.30.450.150">
    <property type="entry name" value="Haem-degrading domain"/>
    <property type="match status" value="1"/>
</dbReference>
<dbReference type="Pfam" id="PF03928">
    <property type="entry name" value="HbpS-like"/>
    <property type="match status" value="1"/>
</dbReference>
<dbReference type="InterPro" id="IPR038084">
    <property type="entry name" value="PduO/GlcC-like_sf"/>
</dbReference>
<name>A0A3R9QHT2_9BACT</name>
<comment type="similarity">
    <text evidence="1">Belongs to the UPF0303 family.</text>
</comment>
<dbReference type="SUPFAM" id="SSF143744">
    <property type="entry name" value="GlcG-like"/>
    <property type="match status" value="1"/>
</dbReference>
<dbReference type="PIRSF" id="PIRSF008757">
    <property type="entry name" value="UCP008757"/>
    <property type="match status" value="1"/>
</dbReference>
<keyword evidence="3" id="KW-1185">Reference proteome</keyword>
<dbReference type="HAMAP" id="MF_00761">
    <property type="entry name" value="UPF0303"/>
    <property type="match status" value="1"/>
</dbReference>
<reference evidence="2 3" key="1">
    <citation type="submission" date="2018-12" db="EMBL/GenBank/DDBJ databases">
        <title>Sequencing of bacterial isolates from soil warming experiment in Harvard Forest, Massachusetts, USA.</title>
        <authorList>
            <person name="Deangelis K."/>
        </authorList>
    </citation>
    <scope>NUCLEOTIDE SEQUENCE [LARGE SCALE GENOMIC DNA]</scope>
    <source>
        <strain evidence="2 3">EB153</strain>
    </source>
</reference>
<dbReference type="RefSeq" id="WP_125485456.1">
    <property type="nucleotide sequence ID" value="NZ_RSDW01000001.1"/>
</dbReference>